<evidence type="ECO:0000256" key="3">
    <source>
        <dbReference type="ARBA" id="ARBA00022777"/>
    </source>
</evidence>
<evidence type="ECO:0000313" key="8">
    <source>
        <dbReference type="Proteomes" id="UP001648503"/>
    </source>
</evidence>
<dbReference type="InterPro" id="IPR017438">
    <property type="entry name" value="ATP-NAD_kinase_N"/>
</dbReference>
<dbReference type="InterPro" id="IPR017437">
    <property type="entry name" value="ATP-NAD_kinase_PpnK-typ_C"/>
</dbReference>
<dbReference type="EMBL" id="JAFCIX010000361">
    <property type="protein sequence ID" value="KAH6593083.1"/>
    <property type="molecule type" value="Genomic_DNA"/>
</dbReference>
<gene>
    <name evidence="7" type="ORF">BASA50_007604</name>
</gene>
<evidence type="ECO:0000313" key="7">
    <source>
        <dbReference type="EMBL" id="KAH6593083.1"/>
    </source>
</evidence>
<dbReference type="PANTHER" id="PTHR20275:SF0">
    <property type="entry name" value="NAD KINASE"/>
    <property type="match status" value="1"/>
</dbReference>
<keyword evidence="8" id="KW-1185">Reference proteome</keyword>
<dbReference type="Pfam" id="PF01513">
    <property type="entry name" value="NAD_kinase"/>
    <property type="match status" value="1"/>
</dbReference>
<feature type="compositionally biased region" description="Polar residues" evidence="6">
    <location>
        <begin position="7"/>
        <end position="22"/>
    </location>
</feature>
<organism evidence="7 8">
    <name type="scientific">Batrachochytrium salamandrivorans</name>
    <dbReference type="NCBI Taxonomy" id="1357716"/>
    <lineage>
        <taxon>Eukaryota</taxon>
        <taxon>Fungi</taxon>
        <taxon>Fungi incertae sedis</taxon>
        <taxon>Chytridiomycota</taxon>
        <taxon>Chytridiomycota incertae sedis</taxon>
        <taxon>Chytridiomycetes</taxon>
        <taxon>Rhizophydiales</taxon>
        <taxon>Rhizophydiales incertae sedis</taxon>
        <taxon>Batrachochytrium</taxon>
    </lineage>
</organism>
<keyword evidence="4" id="KW-0521">NADP</keyword>
<feature type="region of interest" description="Disordered" evidence="6">
    <location>
        <begin position="352"/>
        <end position="402"/>
    </location>
</feature>
<keyword evidence="3" id="KW-0418">Kinase</keyword>
<keyword evidence="2" id="KW-0808">Transferase</keyword>
<sequence>MLPHVSTAPTTTADSPLAKNSPTINSLSNATAKLQLPPNAVPSPLPRSVTHCLAENAVHVRDAAKWIGRAIVKLKRPQSAMIVARAADPAFALFTRHLALYLIETPREFTSLPGLSVFVEASLKDSPVFGYQQLIATKPHIKDKLNFWTPSLCATNADAIDFIVTLGGDGTVLYAAWLFQQAQVPPIVPFHLGSLGFLTVFDIGEIRDILDRVIGCYGDGVRVNMRMRLNCVVHRHVKPASSQPPSMDTSPSTKDPTDILGGSHHPIRDPPGPISNPTFDTIADMDDLEHTMSPLDKLSQSLTRTSLSDLIESKAIPVRPDSDISEFSPSFMKSRPRLSQRPGVADHLIAPGSAHHADRHTPTPTFSTDSYNAAETSKGSFQSSPYLSGGTQGLERRPSSSVPTETFQILNDLVVDRGPSAYMSQMELFVDDKHLTTVQADGLVLSTPTGSTAYSLSAGGSLVHPEVPSFLITPICAHSLSFRPMLLPDSVELKVQVPLDSRNTAWASFDGRHRIELKQGDYIAVTMSRWPMPSVCMTDQSSDWFESLRKCLHWNERTRQRPLDVHAVASVARSGVCDVLGSPSLDSLATCLFGGSVAESSSSERHTDTP</sequence>
<evidence type="ECO:0000256" key="2">
    <source>
        <dbReference type="ARBA" id="ARBA00022679"/>
    </source>
</evidence>
<comment type="similarity">
    <text evidence="1">Belongs to the NAD kinase family.</text>
</comment>
<dbReference type="SUPFAM" id="SSF111331">
    <property type="entry name" value="NAD kinase/diacylglycerol kinase-like"/>
    <property type="match status" value="1"/>
</dbReference>
<dbReference type="Gene3D" id="3.40.50.10330">
    <property type="entry name" value="Probable inorganic polyphosphate/atp-NAD kinase, domain 1"/>
    <property type="match status" value="1"/>
</dbReference>
<feature type="compositionally biased region" description="Polar residues" evidence="6">
    <location>
        <begin position="240"/>
        <end position="254"/>
    </location>
</feature>
<name>A0ABQ8F7R3_9FUNG</name>
<evidence type="ECO:0008006" key="9">
    <source>
        <dbReference type="Google" id="ProtNLM"/>
    </source>
</evidence>
<evidence type="ECO:0000256" key="6">
    <source>
        <dbReference type="SAM" id="MobiDB-lite"/>
    </source>
</evidence>
<proteinExistence type="inferred from homology"/>
<dbReference type="Proteomes" id="UP001648503">
    <property type="component" value="Unassembled WGS sequence"/>
</dbReference>
<evidence type="ECO:0000256" key="1">
    <source>
        <dbReference type="ARBA" id="ARBA00010995"/>
    </source>
</evidence>
<dbReference type="InterPro" id="IPR002504">
    <property type="entry name" value="NADK"/>
</dbReference>
<feature type="region of interest" description="Disordered" evidence="6">
    <location>
        <begin position="238"/>
        <end position="278"/>
    </location>
</feature>
<dbReference type="Gene3D" id="2.60.200.30">
    <property type="entry name" value="Probable inorganic polyphosphate/atp-NAD kinase, domain 2"/>
    <property type="match status" value="1"/>
</dbReference>
<dbReference type="HAMAP" id="MF_00361">
    <property type="entry name" value="NAD_kinase"/>
    <property type="match status" value="1"/>
</dbReference>
<dbReference type="PANTHER" id="PTHR20275">
    <property type="entry name" value="NAD KINASE"/>
    <property type="match status" value="1"/>
</dbReference>
<feature type="region of interest" description="Disordered" evidence="6">
    <location>
        <begin position="1"/>
        <end position="22"/>
    </location>
</feature>
<dbReference type="InterPro" id="IPR016064">
    <property type="entry name" value="NAD/diacylglycerol_kinase_sf"/>
</dbReference>
<protein>
    <recommendedName>
        <fullName evidence="9">NAD+ kinase</fullName>
    </recommendedName>
</protein>
<evidence type="ECO:0000256" key="4">
    <source>
        <dbReference type="ARBA" id="ARBA00022857"/>
    </source>
</evidence>
<feature type="compositionally biased region" description="Polar residues" evidence="6">
    <location>
        <begin position="362"/>
        <end position="386"/>
    </location>
</feature>
<accession>A0ABQ8F7R3</accession>
<keyword evidence="5" id="KW-0520">NAD</keyword>
<comment type="caution">
    <text evidence="7">The sequence shown here is derived from an EMBL/GenBank/DDBJ whole genome shotgun (WGS) entry which is preliminary data.</text>
</comment>
<dbReference type="Pfam" id="PF20143">
    <property type="entry name" value="NAD_kinase_C"/>
    <property type="match status" value="1"/>
</dbReference>
<evidence type="ECO:0000256" key="5">
    <source>
        <dbReference type="ARBA" id="ARBA00023027"/>
    </source>
</evidence>
<reference evidence="7 8" key="1">
    <citation type="submission" date="2021-02" db="EMBL/GenBank/DDBJ databases">
        <title>Variation within the Batrachochytrium salamandrivorans European outbreak.</title>
        <authorList>
            <person name="Kelly M."/>
            <person name="Pasmans F."/>
            <person name="Shea T.P."/>
            <person name="Munoz J.F."/>
            <person name="Carranza S."/>
            <person name="Cuomo C.A."/>
            <person name="Martel A."/>
        </authorList>
    </citation>
    <scope>NUCLEOTIDE SEQUENCE [LARGE SCALE GENOMIC DNA]</scope>
    <source>
        <strain evidence="7 8">AMFP18/2</strain>
    </source>
</reference>